<keyword evidence="2" id="KW-1133">Transmembrane helix</keyword>
<dbReference type="EMBL" id="PDUG01000003">
    <property type="protein sequence ID" value="PIC37803.1"/>
    <property type="molecule type" value="Genomic_DNA"/>
</dbReference>
<keyword evidence="4" id="KW-1185">Reference proteome</keyword>
<comment type="caution">
    <text evidence="3">The sequence shown here is derived from an EMBL/GenBank/DDBJ whole genome shotgun (WGS) entry which is preliminary data.</text>
</comment>
<dbReference type="OrthoDB" id="5877342at2759"/>
<keyword evidence="2" id="KW-0812">Transmembrane</keyword>
<accession>A0A2G5UEC5</accession>
<feature type="compositionally biased region" description="Basic and acidic residues" evidence="1">
    <location>
        <begin position="73"/>
        <end position="95"/>
    </location>
</feature>
<protein>
    <submittedName>
        <fullName evidence="3">Uncharacterized protein</fullName>
    </submittedName>
</protein>
<reference evidence="4" key="1">
    <citation type="submission" date="2017-10" db="EMBL/GenBank/DDBJ databases">
        <title>Rapid genome shrinkage in a self-fertile nematode reveals novel sperm competition proteins.</title>
        <authorList>
            <person name="Yin D."/>
            <person name="Schwarz E.M."/>
            <person name="Thomas C.G."/>
            <person name="Felde R.L."/>
            <person name="Korf I.F."/>
            <person name="Cutter A.D."/>
            <person name="Schartner C.M."/>
            <person name="Ralston E.J."/>
            <person name="Meyer B.J."/>
            <person name="Haag E.S."/>
        </authorList>
    </citation>
    <scope>NUCLEOTIDE SEQUENCE [LARGE SCALE GENOMIC DNA]</scope>
    <source>
        <strain evidence="4">JU1422</strain>
    </source>
</reference>
<dbReference type="Proteomes" id="UP000230233">
    <property type="component" value="Chromosome III"/>
</dbReference>
<feature type="region of interest" description="Disordered" evidence="1">
    <location>
        <begin position="30"/>
        <end position="195"/>
    </location>
</feature>
<dbReference type="AlphaFoldDB" id="A0A2G5UEC5"/>
<feature type="compositionally biased region" description="Basic and acidic residues" evidence="1">
    <location>
        <begin position="107"/>
        <end position="129"/>
    </location>
</feature>
<feature type="transmembrane region" description="Helical" evidence="2">
    <location>
        <begin position="6"/>
        <end position="27"/>
    </location>
</feature>
<proteinExistence type="predicted"/>
<feature type="compositionally biased region" description="Basic and acidic residues" evidence="1">
    <location>
        <begin position="148"/>
        <end position="159"/>
    </location>
</feature>
<gene>
    <name evidence="3" type="primary">Cnig_chr_III.g10014</name>
    <name evidence="3" type="ORF">B9Z55_010014</name>
</gene>
<keyword evidence="2" id="KW-0472">Membrane</keyword>
<feature type="compositionally biased region" description="Gly residues" evidence="1">
    <location>
        <begin position="96"/>
        <end position="106"/>
    </location>
</feature>
<evidence type="ECO:0000256" key="1">
    <source>
        <dbReference type="SAM" id="MobiDB-lite"/>
    </source>
</evidence>
<sequence>MSFGDYLILVQNIFLIALISCPTWILCKGKKKASGGGGAQTPSKRGSSTESLAVKSAIKPAVTDPSPSTLGPVKEEAKNEEPKAGEVKTSGESKDAGGGGEKGGSADGKEEGQKDEKGSDGKESKDRSLKPFPKFEMPTESKKKKKMNDHEKDKKEKVKAGFYQEKSDEDDTLDKVDSLRVEQSDKTKRSQKKKK</sequence>
<evidence type="ECO:0000313" key="3">
    <source>
        <dbReference type="EMBL" id="PIC37803.1"/>
    </source>
</evidence>
<evidence type="ECO:0000256" key="2">
    <source>
        <dbReference type="SAM" id="Phobius"/>
    </source>
</evidence>
<name>A0A2G5UEC5_9PELO</name>
<feature type="compositionally biased region" description="Polar residues" evidence="1">
    <location>
        <begin position="40"/>
        <end position="51"/>
    </location>
</feature>
<evidence type="ECO:0000313" key="4">
    <source>
        <dbReference type="Proteomes" id="UP000230233"/>
    </source>
</evidence>
<feature type="compositionally biased region" description="Basic and acidic residues" evidence="1">
    <location>
        <begin position="173"/>
        <end position="188"/>
    </location>
</feature>
<organism evidence="3 4">
    <name type="scientific">Caenorhabditis nigoni</name>
    <dbReference type="NCBI Taxonomy" id="1611254"/>
    <lineage>
        <taxon>Eukaryota</taxon>
        <taxon>Metazoa</taxon>
        <taxon>Ecdysozoa</taxon>
        <taxon>Nematoda</taxon>
        <taxon>Chromadorea</taxon>
        <taxon>Rhabditida</taxon>
        <taxon>Rhabditina</taxon>
        <taxon>Rhabditomorpha</taxon>
        <taxon>Rhabditoidea</taxon>
        <taxon>Rhabditidae</taxon>
        <taxon>Peloderinae</taxon>
        <taxon>Caenorhabditis</taxon>
    </lineage>
</organism>